<feature type="non-terminal residue" evidence="2">
    <location>
        <position position="1"/>
    </location>
</feature>
<dbReference type="EMBL" id="LWDF02001731">
    <property type="protein sequence ID" value="KAE8237576.1"/>
    <property type="molecule type" value="Genomic_DNA"/>
</dbReference>
<comment type="caution">
    <text evidence="2">The sequence shown here is derived from an EMBL/GenBank/DDBJ whole genome shotgun (WGS) entry which is preliminary data.</text>
</comment>
<keyword evidence="3" id="KW-1185">Reference proteome</keyword>
<reference evidence="2" key="2">
    <citation type="journal article" date="2019" name="IMA Fungus">
        <title>Genome sequencing and comparison of five Tilletia species to identify candidate genes for the detection of regulated species infecting wheat.</title>
        <authorList>
            <person name="Nguyen H.D.T."/>
            <person name="Sultana T."/>
            <person name="Kesanakurti P."/>
            <person name="Hambleton S."/>
        </authorList>
    </citation>
    <scope>NUCLEOTIDE SEQUENCE</scope>
    <source>
        <strain evidence="2">DAOMC 236416</strain>
    </source>
</reference>
<dbReference type="AlphaFoldDB" id="A0A8T8SDY8"/>
<feature type="region of interest" description="Disordered" evidence="1">
    <location>
        <begin position="105"/>
        <end position="168"/>
    </location>
</feature>
<sequence length="450" mass="44372">NGVWIASPNRLTPLTPRQMGTSVKDSLDKMKPAANMQLSAVRGHAGPGGQRDKHKGMSVSVVKGPYKNRRGTILETLPGDEALVEMEQERTRVIFPLTVLLQKDPRTGQRMSENTLGHPYTGQGSSSFGPSLGSSSMSTPHSSVPNGPMGPPGAPMGSRTPYGGGMAQGMMGGGGTSYGGALSGAATPMGSRTPYGGGMAQGMMGGGGTSYGGALSGAATPMGSRTPYGGGMAQGMMGGGGTSYGGALSGAATAYGGGTMYGGQTAYGNMANGGKTPAYYTSSGGKQVPSHGVNHGWTPTFGFGGARTPFGAGTGRDGRQTPFQAPAGVTSFAGPGRGFGGAAPRAVAAAYGGATLNWSAGSQTPAHQQATGWGQGVSGAATPYHAGGGGAEPTPGLVAAVADHRRRTPNPYSAATAATPGVLAAPATSFSSSVVPTPAAAPNPTASNKV</sequence>
<feature type="region of interest" description="Disordered" evidence="1">
    <location>
        <begin position="362"/>
        <end position="393"/>
    </location>
</feature>
<feature type="region of interest" description="Disordered" evidence="1">
    <location>
        <begin position="309"/>
        <end position="328"/>
    </location>
</feature>
<accession>A0A8T8SDY8</accession>
<feature type="region of interest" description="Disordered" evidence="1">
    <location>
        <begin position="1"/>
        <end position="22"/>
    </location>
</feature>
<name>A0A8T8SDY8_9BASI</name>
<evidence type="ECO:0000256" key="1">
    <source>
        <dbReference type="SAM" id="MobiDB-lite"/>
    </source>
</evidence>
<gene>
    <name evidence="2" type="ORF">A4X13_0g8731</name>
</gene>
<feature type="compositionally biased region" description="Polar residues" evidence="1">
    <location>
        <begin position="362"/>
        <end position="372"/>
    </location>
</feature>
<organism evidence="2 3">
    <name type="scientific">Tilletia indica</name>
    <dbReference type="NCBI Taxonomy" id="43049"/>
    <lineage>
        <taxon>Eukaryota</taxon>
        <taxon>Fungi</taxon>
        <taxon>Dikarya</taxon>
        <taxon>Basidiomycota</taxon>
        <taxon>Ustilaginomycotina</taxon>
        <taxon>Exobasidiomycetes</taxon>
        <taxon>Tilletiales</taxon>
        <taxon>Tilletiaceae</taxon>
        <taxon>Tilletia</taxon>
    </lineage>
</organism>
<evidence type="ECO:0000313" key="3">
    <source>
        <dbReference type="Proteomes" id="UP000077521"/>
    </source>
</evidence>
<feature type="compositionally biased region" description="Low complexity" evidence="1">
    <location>
        <begin position="124"/>
        <end position="147"/>
    </location>
</feature>
<proteinExistence type="predicted"/>
<dbReference type="Proteomes" id="UP000077521">
    <property type="component" value="Unassembled WGS sequence"/>
</dbReference>
<evidence type="ECO:0000313" key="2">
    <source>
        <dbReference type="EMBL" id="KAE8237576.1"/>
    </source>
</evidence>
<protein>
    <submittedName>
        <fullName evidence="2">Uncharacterized protein</fullName>
    </submittedName>
</protein>
<reference evidence="2" key="1">
    <citation type="submission" date="2016-04" db="EMBL/GenBank/DDBJ databases">
        <authorList>
            <person name="Nguyen H.D."/>
            <person name="Samba Siva P."/>
            <person name="Cullis J."/>
            <person name="Levesque C.A."/>
            <person name="Hambleton S."/>
        </authorList>
    </citation>
    <scope>NUCLEOTIDE SEQUENCE</scope>
    <source>
        <strain evidence="2">DAOMC 236416</strain>
    </source>
</reference>
<feature type="region of interest" description="Disordered" evidence="1">
    <location>
        <begin position="426"/>
        <end position="450"/>
    </location>
</feature>